<organism evidence="8 9">
    <name type="scientific">Povalibacter uvarum</name>
    <dbReference type="NCBI Taxonomy" id="732238"/>
    <lineage>
        <taxon>Bacteria</taxon>
        <taxon>Pseudomonadati</taxon>
        <taxon>Pseudomonadota</taxon>
        <taxon>Gammaproteobacteria</taxon>
        <taxon>Steroidobacterales</taxon>
        <taxon>Steroidobacteraceae</taxon>
        <taxon>Povalibacter</taxon>
    </lineage>
</organism>
<proteinExistence type="inferred from homology"/>
<dbReference type="PANTHER" id="PTHR43856:SF1">
    <property type="entry name" value="MITOCHONDRIAL CARDIOLIPIN HYDROLASE"/>
    <property type="match status" value="1"/>
</dbReference>
<protein>
    <recommendedName>
        <fullName evidence="3">phospholipase D</fullName>
        <ecNumber evidence="3">3.1.4.4</ecNumber>
    </recommendedName>
</protein>
<evidence type="ECO:0000256" key="2">
    <source>
        <dbReference type="ARBA" id="ARBA00008664"/>
    </source>
</evidence>
<dbReference type="CDD" id="cd09172">
    <property type="entry name" value="PLDc_Nuc_like_unchar1_1"/>
    <property type="match status" value="1"/>
</dbReference>
<dbReference type="EMBL" id="JACHHZ010000002">
    <property type="protein sequence ID" value="MBB6092637.1"/>
    <property type="molecule type" value="Genomic_DNA"/>
</dbReference>
<evidence type="ECO:0000256" key="5">
    <source>
        <dbReference type="ARBA" id="ARBA00022963"/>
    </source>
</evidence>
<dbReference type="InterPro" id="IPR051406">
    <property type="entry name" value="PLD_domain"/>
</dbReference>
<evidence type="ECO:0000313" key="9">
    <source>
        <dbReference type="Proteomes" id="UP000588068"/>
    </source>
</evidence>
<dbReference type="GO" id="GO:0006793">
    <property type="term" value="P:phosphorus metabolic process"/>
    <property type="evidence" value="ECO:0007669"/>
    <property type="project" value="UniProtKB-ARBA"/>
</dbReference>
<sequence length="598" mass="66840">MRFRSRRTAGYQVFAVSGINTVSFTIDSQQANTTGLLGFAVERIDRAEGQRFYMAGFKVFPSVIPQPGPHLSVSTYEHPVQSFVWDDFTAKPDHVYEYVFHPLKGDPRNIDRSAAPLRIRVRTERLFTRGTHDVFFNRGVASSQAYERRFGNLPPDEQPTPEKQAEAAQWLSRELDEALLGFIAQAKRGDTLLGCFYEFRYLPVAQALRKARDRGASVQLILDAKKNGDGENGSDFPRGDNLAMLTQAGIPRSAVVLREARKSSIQHNKFMVLLRTKALRPVAVWTGSTNLSNGGIHGQTNVGHWLRNAAVARSFRDYWQLLSADPGGAEGDDASTVRAHNAALRDAIEALTPLPASKADIPDGATPVFSPRRGVNAMTLYGDLLDSAKQQACITLAFGIAREFKTLLKDNTDLNAICFLLLERQDKPNKNSSEPFIAVNASNNVYKAWGSFLRTPLHQWAKETSARSMGLNTHVSFIHSKFLLSDPLGDDPIVITGSANFSIPSENENDENMLIIRGNRRVADIYYTEFNRLFHHYYFRSVMESVNALRAGDEESAVSSDASVFLDETDGWLKKYKRGTFRYKRVRVAAQMKGFTEL</sequence>
<evidence type="ECO:0000256" key="6">
    <source>
        <dbReference type="ARBA" id="ARBA00023098"/>
    </source>
</evidence>
<keyword evidence="9" id="KW-1185">Reference proteome</keyword>
<keyword evidence="5" id="KW-0442">Lipid degradation</keyword>
<evidence type="ECO:0000256" key="3">
    <source>
        <dbReference type="ARBA" id="ARBA00012027"/>
    </source>
</evidence>
<dbReference type="GO" id="GO:0016891">
    <property type="term" value="F:RNA endonuclease activity producing 5'-phosphomonoesters, hydrolytic mechanism"/>
    <property type="evidence" value="ECO:0007669"/>
    <property type="project" value="TreeGrafter"/>
</dbReference>
<comment type="catalytic activity">
    <reaction evidence="1">
        <text>a 1,2-diacyl-sn-glycero-3-phosphocholine + H2O = a 1,2-diacyl-sn-glycero-3-phosphate + choline + H(+)</text>
        <dbReference type="Rhea" id="RHEA:14445"/>
        <dbReference type="ChEBI" id="CHEBI:15354"/>
        <dbReference type="ChEBI" id="CHEBI:15377"/>
        <dbReference type="ChEBI" id="CHEBI:15378"/>
        <dbReference type="ChEBI" id="CHEBI:57643"/>
        <dbReference type="ChEBI" id="CHEBI:58608"/>
        <dbReference type="EC" id="3.1.4.4"/>
    </reaction>
</comment>
<dbReference type="Gene3D" id="3.30.870.10">
    <property type="entry name" value="Endonuclease Chain A"/>
    <property type="match status" value="2"/>
</dbReference>
<dbReference type="EC" id="3.1.4.4" evidence="3"/>
<dbReference type="SUPFAM" id="SSF56024">
    <property type="entry name" value="Phospholipase D/nuclease"/>
    <property type="match status" value="2"/>
</dbReference>
<gene>
    <name evidence="8" type="ORF">HNQ60_001515</name>
</gene>
<dbReference type="AlphaFoldDB" id="A0A841HI17"/>
<dbReference type="PANTHER" id="PTHR43856">
    <property type="entry name" value="CARDIOLIPIN HYDROLASE"/>
    <property type="match status" value="1"/>
</dbReference>
<keyword evidence="4" id="KW-0378">Hydrolase</keyword>
<name>A0A841HI17_9GAMM</name>
<reference evidence="8 9" key="1">
    <citation type="submission" date="2020-08" db="EMBL/GenBank/DDBJ databases">
        <title>Genomic Encyclopedia of Type Strains, Phase IV (KMG-IV): sequencing the most valuable type-strain genomes for metagenomic binning, comparative biology and taxonomic classification.</title>
        <authorList>
            <person name="Goeker M."/>
        </authorList>
    </citation>
    <scope>NUCLEOTIDE SEQUENCE [LARGE SCALE GENOMIC DNA]</scope>
    <source>
        <strain evidence="8 9">DSM 26723</strain>
    </source>
</reference>
<dbReference type="Proteomes" id="UP000588068">
    <property type="component" value="Unassembled WGS sequence"/>
</dbReference>
<dbReference type="GO" id="GO:0004630">
    <property type="term" value="F:phospholipase D activity"/>
    <property type="evidence" value="ECO:0007669"/>
    <property type="project" value="UniProtKB-EC"/>
</dbReference>
<accession>A0A841HI17</accession>
<dbReference type="PROSITE" id="PS50035">
    <property type="entry name" value="PLD"/>
    <property type="match status" value="1"/>
</dbReference>
<dbReference type="RefSeq" id="WP_184330424.1">
    <property type="nucleotide sequence ID" value="NZ_JACHHZ010000002.1"/>
</dbReference>
<feature type="domain" description="PLD phosphodiesterase" evidence="7">
    <location>
        <begin position="474"/>
        <end position="505"/>
    </location>
</feature>
<dbReference type="Pfam" id="PF13091">
    <property type="entry name" value="PLDc_2"/>
    <property type="match status" value="2"/>
</dbReference>
<dbReference type="GO" id="GO:0016042">
    <property type="term" value="P:lipid catabolic process"/>
    <property type="evidence" value="ECO:0007669"/>
    <property type="project" value="UniProtKB-KW"/>
</dbReference>
<keyword evidence="6" id="KW-0443">Lipid metabolism</keyword>
<comment type="similarity">
    <text evidence="2">Belongs to the phospholipase D family.</text>
</comment>
<dbReference type="InterPro" id="IPR025202">
    <property type="entry name" value="PLD-like_dom"/>
</dbReference>
<evidence type="ECO:0000256" key="1">
    <source>
        <dbReference type="ARBA" id="ARBA00000798"/>
    </source>
</evidence>
<evidence type="ECO:0000313" key="8">
    <source>
        <dbReference type="EMBL" id="MBB6092637.1"/>
    </source>
</evidence>
<evidence type="ECO:0000256" key="4">
    <source>
        <dbReference type="ARBA" id="ARBA00022801"/>
    </source>
</evidence>
<evidence type="ECO:0000259" key="7">
    <source>
        <dbReference type="PROSITE" id="PS50035"/>
    </source>
</evidence>
<dbReference type="InterPro" id="IPR001736">
    <property type="entry name" value="PLipase_D/transphosphatidylase"/>
</dbReference>
<comment type="caution">
    <text evidence="8">The sequence shown here is derived from an EMBL/GenBank/DDBJ whole genome shotgun (WGS) entry which is preliminary data.</text>
</comment>